<dbReference type="AlphaFoldDB" id="A0A9D1D3S4"/>
<accession>A0A9D1D3S4</accession>
<dbReference type="PANTHER" id="PTHR30087:SF1">
    <property type="entry name" value="HYPOTHETICAL CYTOSOLIC PROTEIN"/>
    <property type="match status" value="1"/>
</dbReference>
<reference evidence="1" key="2">
    <citation type="journal article" date="2021" name="PeerJ">
        <title>Extensive microbial diversity within the chicken gut microbiome revealed by metagenomics and culture.</title>
        <authorList>
            <person name="Gilroy R."/>
            <person name="Ravi A."/>
            <person name="Getino M."/>
            <person name="Pursley I."/>
            <person name="Horton D.L."/>
            <person name="Alikhan N.F."/>
            <person name="Baker D."/>
            <person name="Gharbi K."/>
            <person name="Hall N."/>
            <person name="Watson M."/>
            <person name="Adriaenssens E.M."/>
            <person name="Foster-Nyarko E."/>
            <person name="Jarju S."/>
            <person name="Secka A."/>
            <person name="Antonio M."/>
            <person name="Oren A."/>
            <person name="Chaudhuri R.R."/>
            <person name="La Ragione R."/>
            <person name="Hildebrand F."/>
            <person name="Pallen M.J."/>
        </authorList>
    </citation>
    <scope>NUCLEOTIDE SEQUENCE</scope>
    <source>
        <strain evidence="1">ChiGjej1B1-2707</strain>
    </source>
</reference>
<name>A0A9D1D3S4_9ACTN</name>
<dbReference type="Pfam" id="PF04463">
    <property type="entry name" value="2-thiour_desulf"/>
    <property type="match status" value="1"/>
</dbReference>
<reference evidence="1" key="1">
    <citation type="submission" date="2020-10" db="EMBL/GenBank/DDBJ databases">
        <authorList>
            <person name="Gilroy R."/>
        </authorList>
    </citation>
    <scope>NUCLEOTIDE SEQUENCE</scope>
    <source>
        <strain evidence="1">ChiGjej1B1-2707</strain>
    </source>
</reference>
<comment type="caution">
    <text evidence="1">The sequence shown here is derived from an EMBL/GenBank/DDBJ whole genome shotgun (WGS) entry which is preliminary data.</text>
</comment>
<protein>
    <submittedName>
        <fullName evidence="1">DUF523 domain-containing protein</fullName>
    </submittedName>
</protein>
<sequence>MNIAVSACLLGEPCRYDGASKPHEGVLALRSHHTLVPICPEVAGGLPIPHPPCEIVVGSEPLHVVDANGIDRTAAFLEGARKTLETVQATNCRTAILKAKSPSCGTGRVYDGTFTGTLVDGFGVAARLLQENGIRVLDENQVDSL</sequence>
<gene>
    <name evidence="1" type="ORF">IAA69_05240</name>
</gene>
<dbReference type="PANTHER" id="PTHR30087">
    <property type="entry name" value="INNER MEMBRANE PROTEIN"/>
    <property type="match status" value="1"/>
</dbReference>
<dbReference type="Proteomes" id="UP000824261">
    <property type="component" value="Unassembled WGS sequence"/>
</dbReference>
<evidence type="ECO:0000313" key="1">
    <source>
        <dbReference type="EMBL" id="HIR01651.1"/>
    </source>
</evidence>
<organism evidence="1 2">
    <name type="scientific">Candidatus Aveggerthella stercoripullorum</name>
    <dbReference type="NCBI Taxonomy" id="2840688"/>
    <lineage>
        <taxon>Bacteria</taxon>
        <taxon>Bacillati</taxon>
        <taxon>Actinomycetota</taxon>
        <taxon>Coriobacteriia</taxon>
        <taxon>Eggerthellales</taxon>
        <taxon>Eggerthellaceae</taxon>
        <taxon>Eggerthellaceae incertae sedis</taxon>
        <taxon>Candidatus Aveggerthella</taxon>
    </lineage>
</organism>
<dbReference type="InterPro" id="IPR007553">
    <property type="entry name" value="2-thiour_desulf"/>
</dbReference>
<proteinExistence type="predicted"/>
<evidence type="ECO:0000313" key="2">
    <source>
        <dbReference type="Proteomes" id="UP000824261"/>
    </source>
</evidence>
<dbReference type="EMBL" id="DVGB01000060">
    <property type="protein sequence ID" value="HIR01651.1"/>
    <property type="molecule type" value="Genomic_DNA"/>
</dbReference>